<feature type="transmembrane region" description="Helical" evidence="1">
    <location>
        <begin position="142"/>
        <end position="165"/>
    </location>
</feature>
<proteinExistence type="predicted"/>
<dbReference type="AlphaFoldDB" id="X0V3C8"/>
<evidence type="ECO:0000259" key="2">
    <source>
        <dbReference type="Pfam" id="PF25470"/>
    </source>
</evidence>
<reference evidence="3" key="1">
    <citation type="journal article" date="2014" name="Front. Microbiol.">
        <title>High frequency of phylogenetically diverse reductive dehalogenase-homologous genes in deep subseafloor sedimentary metagenomes.</title>
        <authorList>
            <person name="Kawai M."/>
            <person name="Futagami T."/>
            <person name="Toyoda A."/>
            <person name="Takaki Y."/>
            <person name="Nishi S."/>
            <person name="Hori S."/>
            <person name="Arai W."/>
            <person name="Tsubouchi T."/>
            <person name="Morono Y."/>
            <person name="Uchiyama I."/>
            <person name="Ito T."/>
            <person name="Fujiyama A."/>
            <person name="Inagaki F."/>
            <person name="Takami H."/>
        </authorList>
    </citation>
    <scope>NUCLEOTIDE SEQUENCE</scope>
    <source>
        <strain evidence="3">Expedition CK06-06</strain>
    </source>
</reference>
<organism evidence="3">
    <name type="scientific">marine sediment metagenome</name>
    <dbReference type="NCBI Taxonomy" id="412755"/>
    <lineage>
        <taxon>unclassified sequences</taxon>
        <taxon>metagenomes</taxon>
        <taxon>ecological metagenomes</taxon>
    </lineage>
</organism>
<name>X0V3C8_9ZZZZ</name>
<feature type="non-terminal residue" evidence="3">
    <location>
        <position position="1"/>
    </location>
</feature>
<protein>
    <recommendedName>
        <fullName evidence="2">DUF7901 domain-containing protein</fullName>
    </recommendedName>
</protein>
<accession>X0V3C8</accession>
<sequence>VEFVLCIMSNVPAGTSEPSHPGDYLWDYESGLGDFVEVSWGTGDQGWISPLTGEVIENDHTGIWQYNFFIPEAEAFEQQEGTIYWLTVEVLVPTTFNGAFGWKTSISQHFEDDAAWIEIRDDVDILPWQELLDPLTGESLDMAFVITPEPATLAFLGLGAVGLVARRRRRK</sequence>
<dbReference type="EMBL" id="BARS01020917">
    <property type="protein sequence ID" value="GAG12610.1"/>
    <property type="molecule type" value="Genomic_DNA"/>
</dbReference>
<dbReference type="InterPro" id="IPR013424">
    <property type="entry name" value="Ice-binding_C"/>
</dbReference>
<comment type="caution">
    <text evidence="3">The sequence shown here is derived from an EMBL/GenBank/DDBJ whole genome shotgun (WGS) entry which is preliminary data.</text>
</comment>
<gene>
    <name evidence="3" type="ORF">S01H1_33677</name>
</gene>
<dbReference type="NCBIfam" id="TIGR02595">
    <property type="entry name" value="PEP_CTERM"/>
    <property type="match status" value="1"/>
</dbReference>
<keyword evidence="1" id="KW-0812">Transmembrane</keyword>
<keyword evidence="1" id="KW-1133">Transmembrane helix</keyword>
<evidence type="ECO:0000256" key="1">
    <source>
        <dbReference type="SAM" id="Phobius"/>
    </source>
</evidence>
<feature type="domain" description="DUF7901" evidence="2">
    <location>
        <begin position="3"/>
        <end position="147"/>
    </location>
</feature>
<evidence type="ECO:0000313" key="3">
    <source>
        <dbReference type="EMBL" id="GAG12610.1"/>
    </source>
</evidence>
<dbReference type="InterPro" id="IPR057223">
    <property type="entry name" value="DUF7901"/>
</dbReference>
<keyword evidence="1" id="KW-0472">Membrane</keyword>
<dbReference type="Pfam" id="PF25470">
    <property type="entry name" value="DUF7901"/>
    <property type="match status" value="1"/>
</dbReference>